<evidence type="ECO:0000313" key="4">
    <source>
        <dbReference type="Proteomes" id="UP000277928"/>
    </source>
</evidence>
<name>A0A3P6SKC5_LITSI</name>
<sequence length="122" mass="12693">MGYSAALFIATFILLYGSGSYGDDKKEAAGEAKAPPAEAEGKSGGNKTDDDIRKTTAQSLETTNAGSESVADTVMGREETAGQDEAGAQTQPAVKSIGSMSEISYTMKLANHLLAVYFIFGL</sequence>
<feature type="compositionally biased region" description="Polar residues" evidence="1">
    <location>
        <begin position="55"/>
        <end position="67"/>
    </location>
</feature>
<proteinExistence type="predicted"/>
<keyword evidence="4" id="KW-1185">Reference proteome</keyword>
<organism evidence="3 4">
    <name type="scientific">Litomosoides sigmodontis</name>
    <name type="common">Filarial nematode worm</name>
    <dbReference type="NCBI Taxonomy" id="42156"/>
    <lineage>
        <taxon>Eukaryota</taxon>
        <taxon>Metazoa</taxon>
        <taxon>Ecdysozoa</taxon>
        <taxon>Nematoda</taxon>
        <taxon>Chromadorea</taxon>
        <taxon>Rhabditida</taxon>
        <taxon>Spirurina</taxon>
        <taxon>Spiruromorpha</taxon>
        <taxon>Filarioidea</taxon>
        <taxon>Onchocercidae</taxon>
        <taxon>Litomosoides</taxon>
    </lineage>
</organism>
<reference evidence="3 4" key="1">
    <citation type="submission" date="2018-08" db="EMBL/GenBank/DDBJ databases">
        <authorList>
            <person name="Laetsch R D."/>
            <person name="Stevens L."/>
            <person name="Kumar S."/>
            <person name="Blaxter L. M."/>
        </authorList>
    </citation>
    <scope>NUCLEOTIDE SEQUENCE [LARGE SCALE GENOMIC DNA]</scope>
</reference>
<accession>A0A3P6SKC5</accession>
<feature type="chain" id="PRO_5017936660" evidence="2">
    <location>
        <begin position="23"/>
        <end position="122"/>
    </location>
</feature>
<evidence type="ECO:0000256" key="1">
    <source>
        <dbReference type="SAM" id="MobiDB-lite"/>
    </source>
</evidence>
<feature type="region of interest" description="Disordered" evidence="1">
    <location>
        <begin position="23"/>
        <end position="93"/>
    </location>
</feature>
<feature type="signal peptide" evidence="2">
    <location>
        <begin position="1"/>
        <end position="22"/>
    </location>
</feature>
<dbReference type="EMBL" id="UYRX01000011">
    <property type="protein sequence ID" value="VDK68530.1"/>
    <property type="molecule type" value="Genomic_DNA"/>
</dbReference>
<dbReference type="Proteomes" id="UP000277928">
    <property type="component" value="Unassembled WGS sequence"/>
</dbReference>
<dbReference type="AlphaFoldDB" id="A0A3P6SKC5"/>
<protein>
    <submittedName>
        <fullName evidence="3">Uncharacterized protein</fullName>
    </submittedName>
</protein>
<keyword evidence="2" id="KW-0732">Signal</keyword>
<gene>
    <name evidence="3" type="ORF">NLS_LOCUS467</name>
</gene>
<evidence type="ECO:0000256" key="2">
    <source>
        <dbReference type="SAM" id="SignalP"/>
    </source>
</evidence>
<evidence type="ECO:0000313" key="3">
    <source>
        <dbReference type="EMBL" id="VDK68530.1"/>
    </source>
</evidence>